<evidence type="ECO:0000313" key="2">
    <source>
        <dbReference type="Proteomes" id="UP001392318"/>
    </source>
</evidence>
<gene>
    <name evidence="1" type="ORF">VSR83_12330</name>
</gene>
<accession>A0ACC6RGR3</accession>
<organism evidence="1 2">
    <name type="scientific">Paraburkholderia unamae</name>
    <dbReference type="NCBI Taxonomy" id="219649"/>
    <lineage>
        <taxon>Bacteria</taxon>
        <taxon>Pseudomonadati</taxon>
        <taxon>Pseudomonadota</taxon>
        <taxon>Betaproteobacteria</taxon>
        <taxon>Burkholderiales</taxon>
        <taxon>Burkholderiaceae</taxon>
        <taxon>Paraburkholderia</taxon>
    </lineage>
</organism>
<protein>
    <submittedName>
        <fullName evidence="1">Lysozyme</fullName>
    </submittedName>
</protein>
<dbReference type="Proteomes" id="UP001392318">
    <property type="component" value="Unassembled WGS sequence"/>
</dbReference>
<sequence length="150" mass="16328">MNDYTLTVADLSITKQAESCRLVAYQDPVGIWTCGWGCTGPDIVAGTQWSQDEADARLLAAVASAETQVRAALKFQVTREEFIALVDFTYNVGCGNFDHSTLLAKINAGDMAGAAQEFLKWDLAGGRVLQGLLVRRQAEMKEFMTGWGDS</sequence>
<evidence type="ECO:0000313" key="1">
    <source>
        <dbReference type="EMBL" id="MEM5400870.1"/>
    </source>
</evidence>
<proteinExistence type="predicted"/>
<reference evidence="1" key="1">
    <citation type="submission" date="2024-01" db="EMBL/GenBank/DDBJ databases">
        <title>The diversity of rhizobia nodulating Mimosa spp. in eleven states of Brazil covering several biomes is determined by host plant, location, and edaphic factors.</title>
        <authorList>
            <person name="Rouws L."/>
            <person name="Barauna A."/>
            <person name="Beukes C."/>
            <person name="De Faria S.M."/>
            <person name="Gross E."/>
            <person name="Dos Reis Junior F.B."/>
            <person name="Simon M."/>
            <person name="Maluk M."/>
            <person name="Odee D.W."/>
            <person name="Kenicer G."/>
            <person name="Young J.P.W."/>
            <person name="Reis V.M."/>
            <person name="Zilli J."/>
            <person name="James E.K."/>
        </authorList>
    </citation>
    <scope>NUCLEOTIDE SEQUENCE</scope>
    <source>
        <strain evidence="1">JPY452</strain>
    </source>
</reference>
<keyword evidence="2" id="KW-1185">Reference proteome</keyword>
<name>A0ACC6RGR3_9BURK</name>
<dbReference type="EMBL" id="JAYMRU010000007">
    <property type="protein sequence ID" value="MEM5400870.1"/>
    <property type="molecule type" value="Genomic_DNA"/>
</dbReference>
<comment type="caution">
    <text evidence="1">The sequence shown here is derived from an EMBL/GenBank/DDBJ whole genome shotgun (WGS) entry which is preliminary data.</text>
</comment>